<dbReference type="Proteomes" id="UP000199197">
    <property type="component" value="Unassembled WGS sequence"/>
</dbReference>
<accession>A0A0P1NW79</accession>
<keyword evidence="2" id="KW-1185">Reference proteome</keyword>
<name>A0A0P1NW79_9BACT</name>
<protein>
    <submittedName>
        <fullName evidence="1">Uncharacterized protein</fullName>
    </submittedName>
</protein>
<gene>
    <name evidence="1" type="ORF">JGI23_01472</name>
</gene>
<sequence length="55" mass="6356">MFVGEAIPLGLAHEIYISEFVLRELRDVMMRLNFDRDDVDEIEKFLSQSDPLGKG</sequence>
<evidence type="ECO:0000313" key="2">
    <source>
        <dbReference type="Proteomes" id="UP000199197"/>
    </source>
</evidence>
<proteinExistence type="predicted"/>
<dbReference type="OrthoDB" id="9864721at2"/>
<dbReference type="RefSeq" id="WP_159420569.1">
    <property type="nucleotide sequence ID" value="NZ_CZVW01000016.1"/>
</dbReference>
<dbReference type="EMBL" id="CZVW01000016">
    <property type="protein sequence ID" value="CUT03424.1"/>
    <property type="molecule type" value="Genomic_DNA"/>
</dbReference>
<organism evidence="1 2">
    <name type="scientific">Candidatus Chryseopegocella kryptomonas</name>
    <dbReference type="NCBI Taxonomy" id="1633643"/>
    <lineage>
        <taxon>Bacteria</taxon>
        <taxon>Pseudomonadati</taxon>
        <taxon>Candidatus Kryptoniota</taxon>
        <taxon>Candidatus Chryseopegocella</taxon>
    </lineage>
</organism>
<dbReference type="AlphaFoldDB" id="A0A0P1NW79"/>
<reference evidence="2" key="1">
    <citation type="submission" date="2015-11" db="EMBL/GenBank/DDBJ databases">
        <authorList>
            <person name="Varghese N."/>
        </authorList>
    </citation>
    <scope>NUCLEOTIDE SEQUENCE [LARGE SCALE GENOMIC DNA]</scope>
    <source>
        <strain evidence="2">JGI-23</strain>
    </source>
</reference>
<evidence type="ECO:0000313" key="1">
    <source>
        <dbReference type="EMBL" id="CUT03424.1"/>
    </source>
</evidence>